<gene>
    <name evidence="3" type="ORF">D2T33_04045</name>
</gene>
<organism evidence="3 4">
    <name type="scientific">Paenirhodobacter populi</name>
    <dbReference type="NCBI Taxonomy" id="2306993"/>
    <lineage>
        <taxon>Bacteria</taxon>
        <taxon>Pseudomonadati</taxon>
        <taxon>Pseudomonadota</taxon>
        <taxon>Alphaproteobacteria</taxon>
        <taxon>Rhodobacterales</taxon>
        <taxon>Rhodobacter group</taxon>
        <taxon>Paenirhodobacter</taxon>
    </lineage>
</organism>
<reference evidence="3 4" key="2">
    <citation type="submission" date="2019-01" db="EMBL/GenBank/DDBJ databases">
        <authorList>
            <person name="Li Y."/>
        </authorList>
    </citation>
    <scope>NUCLEOTIDE SEQUENCE [LARGE SCALE GENOMIC DNA]</scope>
    <source>
        <strain evidence="3 4">2D-5</strain>
    </source>
</reference>
<dbReference type="SUPFAM" id="SSF53756">
    <property type="entry name" value="UDP-Glycosyltransferase/glycogen phosphorylase"/>
    <property type="match status" value="1"/>
</dbReference>
<keyword evidence="4" id="KW-1185">Reference proteome</keyword>
<dbReference type="Proteomes" id="UP000285710">
    <property type="component" value="Unassembled WGS sequence"/>
</dbReference>
<dbReference type="PANTHER" id="PTHR45947">
    <property type="entry name" value="SULFOQUINOVOSYL TRANSFERASE SQD2"/>
    <property type="match status" value="1"/>
</dbReference>
<dbReference type="Pfam" id="PF13439">
    <property type="entry name" value="Glyco_transf_4"/>
    <property type="match status" value="1"/>
</dbReference>
<sequence>MRILHILNHTNQLNGHVHAAVDLACAQSADGHQVMIASGGGDFDDLLTREGVETARIDHNRKPLILAGSVLRLRRLVRDWQPDVVHAHMMTSAVLAWPVCRLAGVPLITTVHNAFEKSAVLMGLGTRVIAVSEAVRQSMETRGIPARKLVTVLNGTIGTVRFRGREAMREPLDHPAILFVAGLHPRKGLPDLIDAFAIVHARHPEARLYIVGEGPFRDAYEDMARGLPCGAAVTFAGGQRDPSPWMRGADIFVLPSHDEPAGLVLSEAREAGCAVIGTRVGGIPEMLDRGAAGILVPPGDPPALAEALDQLLSDPAALADWRAKSQINIDNLTIGRVMRQTLDVYVTARAGKSPRQRVAA</sequence>
<proteinExistence type="predicted"/>
<evidence type="ECO:0000259" key="2">
    <source>
        <dbReference type="Pfam" id="PF13439"/>
    </source>
</evidence>
<accession>A0A443J202</accession>
<reference evidence="3 4" key="1">
    <citation type="submission" date="2019-01" db="EMBL/GenBank/DDBJ databases">
        <title>Sinorhodobacter populi sp. nov. isolated from the symptomatic bark tissue of Populus euramericana canker.</title>
        <authorList>
            <person name="Xu G."/>
        </authorList>
    </citation>
    <scope>NUCLEOTIDE SEQUENCE [LARGE SCALE GENOMIC DNA]</scope>
    <source>
        <strain evidence="3 4">2D-5</strain>
    </source>
</reference>
<dbReference type="EMBL" id="SAUW01000003">
    <property type="protein sequence ID" value="RWR14504.1"/>
    <property type="molecule type" value="Genomic_DNA"/>
</dbReference>
<dbReference type="Pfam" id="PF00534">
    <property type="entry name" value="Glycos_transf_1"/>
    <property type="match status" value="1"/>
</dbReference>
<feature type="domain" description="Glycosyl transferase family 1" evidence="1">
    <location>
        <begin position="167"/>
        <end position="324"/>
    </location>
</feature>
<dbReference type="Gene3D" id="3.40.50.2000">
    <property type="entry name" value="Glycogen Phosphorylase B"/>
    <property type="match status" value="2"/>
</dbReference>
<keyword evidence="3" id="KW-0808">Transferase</keyword>
<evidence type="ECO:0000259" key="1">
    <source>
        <dbReference type="Pfam" id="PF00534"/>
    </source>
</evidence>
<evidence type="ECO:0000313" key="4">
    <source>
        <dbReference type="Proteomes" id="UP000285710"/>
    </source>
</evidence>
<dbReference type="AlphaFoldDB" id="A0A443J202"/>
<dbReference type="GO" id="GO:0016757">
    <property type="term" value="F:glycosyltransferase activity"/>
    <property type="evidence" value="ECO:0007669"/>
    <property type="project" value="InterPro"/>
</dbReference>
<dbReference type="CDD" id="cd03801">
    <property type="entry name" value="GT4_PimA-like"/>
    <property type="match status" value="1"/>
</dbReference>
<name>A0A443J202_9RHOB</name>
<dbReference type="InterPro" id="IPR001296">
    <property type="entry name" value="Glyco_trans_1"/>
</dbReference>
<protein>
    <submittedName>
        <fullName evidence="3">Glycosyltransferase family 1 protein</fullName>
    </submittedName>
</protein>
<evidence type="ECO:0000313" key="3">
    <source>
        <dbReference type="EMBL" id="RWR14504.1"/>
    </source>
</evidence>
<dbReference type="PANTHER" id="PTHR45947:SF14">
    <property type="entry name" value="SLL1723 PROTEIN"/>
    <property type="match status" value="1"/>
</dbReference>
<feature type="domain" description="Glycosyltransferase subfamily 4-like N-terminal" evidence="2">
    <location>
        <begin position="14"/>
        <end position="155"/>
    </location>
</feature>
<comment type="caution">
    <text evidence="3">The sequence shown here is derived from an EMBL/GenBank/DDBJ whole genome shotgun (WGS) entry which is preliminary data.</text>
</comment>
<dbReference type="InterPro" id="IPR028098">
    <property type="entry name" value="Glyco_trans_4-like_N"/>
</dbReference>
<dbReference type="InterPro" id="IPR050194">
    <property type="entry name" value="Glycosyltransferase_grp1"/>
</dbReference>